<sequence>MPHNVSIGAQGSMNRVGKTFRLKELLQKYLYLSLIKGINGAQIQDISNLSPVFL</sequence>
<dbReference type="EMBL" id="CM001220">
    <property type="protein sequence ID" value="KEH29911.1"/>
    <property type="molecule type" value="Genomic_DNA"/>
</dbReference>
<gene>
    <name evidence="1" type="ordered locus">MTR_4g056050</name>
</gene>
<dbReference type="EnsemblPlants" id="KEH29911">
    <property type="protein sequence ID" value="KEH29911"/>
    <property type="gene ID" value="MTR_4g056050"/>
</dbReference>
<evidence type="ECO:0000313" key="1">
    <source>
        <dbReference type="EMBL" id="KEH29911.1"/>
    </source>
</evidence>
<reference evidence="1 3" key="2">
    <citation type="journal article" date="2014" name="BMC Genomics">
        <title>An improved genome release (version Mt4.0) for the model legume Medicago truncatula.</title>
        <authorList>
            <person name="Tang H."/>
            <person name="Krishnakumar V."/>
            <person name="Bidwell S."/>
            <person name="Rosen B."/>
            <person name="Chan A."/>
            <person name="Zhou S."/>
            <person name="Gentzbittel L."/>
            <person name="Childs K.L."/>
            <person name="Yandell M."/>
            <person name="Gundlach H."/>
            <person name="Mayer K.F."/>
            <person name="Schwartz D.C."/>
            <person name="Town C.D."/>
        </authorList>
    </citation>
    <scope>GENOME REANNOTATION</scope>
    <source>
        <strain evidence="1">A17</strain>
        <strain evidence="2 3">cv. Jemalong A17</strain>
    </source>
</reference>
<reference evidence="1 3" key="1">
    <citation type="journal article" date="2011" name="Nature">
        <title>The Medicago genome provides insight into the evolution of rhizobial symbioses.</title>
        <authorList>
            <person name="Young N.D."/>
            <person name="Debelle F."/>
            <person name="Oldroyd G.E."/>
            <person name="Geurts R."/>
            <person name="Cannon S.B."/>
            <person name="Udvardi M.K."/>
            <person name="Benedito V.A."/>
            <person name="Mayer K.F."/>
            <person name="Gouzy J."/>
            <person name="Schoof H."/>
            <person name="Van de Peer Y."/>
            <person name="Proost S."/>
            <person name="Cook D.R."/>
            <person name="Meyers B.C."/>
            <person name="Spannagl M."/>
            <person name="Cheung F."/>
            <person name="De Mita S."/>
            <person name="Krishnakumar V."/>
            <person name="Gundlach H."/>
            <person name="Zhou S."/>
            <person name="Mudge J."/>
            <person name="Bharti A.K."/>
            <person name="Murray J.D."/>
            <person name="Naoumkina M.A."/>
            <person name="Rosen B."/>
            <person name="Silverstein K.A."/>
            <person name="Tang H."/>
            <person name="Rombauts S."/>
            <person name="Zhao P.X."/>
            <person name="Zhou P."/>
            <person name="Barbe V."/>
            <person name="Bardou P."/>
            <person name="Bechner M."/>
            <person name="Bellec A."/>
            <person name="Berger A."/>
            <person name="Berges H."/>
            <person name="Bidwell S."/>
            <person name="Bisseling T."/>
            <person name="Choisne N."/>
            <person name="Couloux A."/>
            <person name="Denny R."/>
            <person name="Deshpande S."/>
            <person name="Dai X."/>
            <person name="Doyle J.J."/>
            <person name="Dudez A.M."/>
            <person name="Farmer A.D."/>
            <person name="Fouteau S."/>
            <person name="Franken C."/>
            <person name="Gibelin C."/>
            <person name="Gish J."/>
            <person name="Goldstein S."/>
            <person name="Gonzalez A.J."/>
            <person name="Green P.J."/>
            <person name="Hallab A."/>
            <person name="Hartog M."/>
            <person name="Hua A."/>
            <person name="Humphray S.J."/>
            <person name="Jeong D.H."/>
            <person name="Jing Y."/>
            <person name="Jocker A."/>
            <person name="Kenton S.M."/>
            <person name="Kim D.J."/>
            <person name="Klee K."/>
            <person name="Lai H."/>
            <person name="Lang C."/>
            <person name="Lin S."/>
            <person name="Macmil S.L."/>
            <person name="Magdelenat G."/>
            <person name="Matthews L."/>
            <person name="McCorrison J."/>
            <person name="Monaghan E.L."/>
            <person name="Mun J.H."/>
            <person name="Najar F.Z."/>
            <person name="Nicholson C."/>
            <person name="Noirot C."/>
            <person name="O'Bleness M."/>
            <person name="Paule C.R."/>
            <person name="Poulain J."/>
            <person name="Prion F."/>
            <person name="Qin B."/>
            <person name="Qu C."/>
            <person name="Retzel E.F."/>
            <person name="Riddle C."/>
            <person name="Sallet E."/>
            <person name="Samain S."/>
            <person name="Samson N."/>
            <person name="Sanders I."/>
            <person name="Saurat O."/>
            <person name="Scarpelli C."/>
            <person name="Schiex T."/>
            <person name="Segurens B."/>
            <person name="Severin A.J."/>
            <person name="Sherrier D.J."/>
            <person name="Shi R."/>
            <person name="Sims S."/>
            <person name="Singer S.R."/>
            <person name="Sinharoy S."/>
            <person name="Sterck L."/>
            <person name="Viollet A."/>
            <person name="Wang B.B."/>
            <person name="Wang K."/>
            <person name="Wang M."/>
            <person name="Wang X."/>
            <person name="Warfsmann J."/>
            <person name="Weissenbach J."/>
            <person name="White D.D."/>
            <person name="White J.D."/>
            <person name="Wiley G.B."/>
            <person name="Wincker P."/>
            <person name="Xing Y."/>
            <person name="Yang L."/>
            <person name="Yao Z."/>
            <person name="Ying F."/>
            <person name="Zhai J."/>
            <person name="Zhou L."/>
            <person name="Zuber A."/>
            <person name="Denarie J."/>
            <person name="Dixon R.A."/>
            <person name="May G.D."/>
            <person name="Schwartz D.C."/>
            <person name="Rogers J."/>
            <person name="Quetier F."/>
            <person name="Town C.D."/>
            <person name="Roe B.A."/>
        </authorList>
    </citation>
    <scope>NUCLEOTIDE SEQUENCE [LARGE SCALE GENOMIC DNA]</scope>
    <source>
        <strain evidence="1">A17</strain>
        <strain evidence="2 3">cv. Jemalong A17</strain>
    </source>
</reference>
<accession>A0A072UKK5</accession>
<reference evidence="2" key="3">
    <citation type="submission" date="2015-04" db="UniProtKB">
        <authorList>
            <consortium name="EnsemblPlants"/>
        </authorList>
    </citation>
    <scope>IDENTIFICATION</scope>
    <source>
        <strain evidence="2">cv. Jemalong A17</strain>
    </source>
</reference>
<organism evidence="1 3">
    <name type="scientific">Medicago truncatula</name>
    <name type="common">Barrel medic</name>
    <name type="synonym">Medicago tribuloides</name>
    <dbReference type="NCBI Taxonomy" id="3880"/>
    <lineage>
        <taxon>Eukaryota</taxon>
        <taxon>Viridiplantae</taxon>
        <taxon>Streptophyta</taxon>
        <taxon>Embryophyta</taxon>
        <taxon>Tracheophyta</taxon>
        <taxon>Spermatophyta</taxon>
        <taxon>Magnoliopsida</taxon>
        <taxon>eudicotyledons</taxon>
        <taxon>Gunneridae</taxon>
        <taxon>Pentapetalae</taxon>
        <taxon>rosids</taxon>
        <taxon>fabids</taxon>
        <taxon>Fabales</taxon>
        <taxon>Fabaceae</taxon>
        <taxon>Papilionoideae</taxon>
        <taxon>50 kb inversion clade</taxon>
        <taxon>NPAAA clade</taxon>
        <taxon>Hologalegina</taxon>
        <taxon>IRL clade</taxon>
        <taxon>Trifolieae</taxon>
        <taxon>Medicago</taxon>
    </lineage>
</organism>
<proteinExistence type="predicted"/>
<evidence type="ECO:0000313" key="3">
    <source>
        <dbReference type="Proteomes" id="UP000002051"/>
    </source>
</evidence>
<name>A0A072UKK5_MEDTR</name>
<evidence type="ECO:0000313" key="2">
    <source>
        <dbReference type="EnsemblPlants" id="KEH29911"/>
    </source>
</evidence>
<dbReference type="AlphaFoldDB" id="A0A072UKK5"/>
<keyword evidence="3" id="KW-1185">Reference proteome</keyword>
<dbReference type="Proteomes" id="UP000002051">
    <property type="component" value="Chromosome 4"/>
</dbReference>
<dbReference type="HOGENOM" id="CLU_3053389_0_0_1"/>
<protein>
    <submittedName>
        <fullName evidence="1 2">Uncharacterized protein</fullName>
    </submittedName>
</protein>